<dbReference type="CDD" id="cd07781">
    <property type="entry name" value="ASKHA_NBD_FGGY_L-RBK"/>
    <property type="match status" value="1"/>
</dbReference>
<dbReference type="EC" id="2.7.1.16" evidence="10"/>
<keyword evidence="2" id="KW-0547">Nucleotide-binding</keyword>
<evidence type="ECO:0000256" key="5">
    <source>
        <dbReference type="ARBA" id="ARBA00022935"/>
    </source>
</evidence>
<dbReference type="PROSITE" id="PS00445">
    <property type="entry name" value="FGGY_KINASES_2"/>
    <property type="match status" value="1"/>
</dbReference>
<keyword evidence="3 7" id="KW-0418">Kinase</keyword>
<keyword evidence="11" id="KW-1185">Reference proteome</keyword>
<comment type="similarity">
    <text evidence="7">Belongs to the FGGY kinase family.</text>
</comment>
<sequence length="554" mass="60963">MKDKYTIGLDYGTLSGRGILVRCSDGEVIGCEAKEYPHGVMTEKLPNGDEILPSEWCLEHPKDYLDVLEDVIVRLIQKSNVDKEDIIAIGVDFTACTVLPIDEDGLPLCMKKEFSGKRNAYVKLWKHHGAQKQADYINQVLEKLNLSHSARFGGSVSPEVLIPKVLETIEEDIEIYEKSAEILEAGDWITRIITGSHKRSCSMAAYKAWWNQEDGYPDTELYKSINPRIENIVQEKLTEDICGIGEEIGTLSKEWAAKLGLVEGIPVAPAIIDSHAGVPGSGVRRETQAMLVLGTSSVIVGLSRNPFSHKGIYGAVKDAIVPGYYALESGLAAVGDLFGWFANNCIPANYYDEAQKKNVDVFDLLNEKAECLERGGTGLLVLDWWNGNKTPYVDGNLAGAIIGLTLNTKPEEIYLALIESTAFGTKVILDLYKGAGVKIDEIVVSGGIALKNPTLMQVYADVLGIDLKLAKSSQAAALGSAIYATLAAGSKRGGYDDYQEAVMCMSEVKSQIYHFNLENKTKYDKLYKVYQKYSSLIGQEGKKILHELHMLKKF</sequence>
<evidence type="ECO:0000256" key="6">
    <source>
        <dbReference type="ARBA" id="ARBA00023277"/>
    </source>
</evidence>
<evidence type="ECO:0000313" key="10">
    <source>
        <dbReference type="EMBL" id="MCP1102106.1"/>
    </source>
</evidence>
<dbReference type="Gene3D" id="3.30.420.40">
    <property type="match status" value="2"/>
</dbReference>
<protein>
    <submittedName>
        <fullName evidence="10">Ribulokinase</fullName>
        <ecNumber evidence="10">2.7.1.16</ecNumber>
    </submittedName>
</protein>
<feature type="domain" description="Carbohydrate kinase FGGY C-terminal" evidence="9">
    <location>
        <begin position="290"/>
        <end position="488"/>
    </location>
</feature>
<dbReference type="PANTHER" id="PTHR43435">
    <property type="entry name" value="RIBULOKINASE"/>
    <property type="match status" value="1"/>
</dbReference>
<dbReference type="PIRSF" id="PIRSF000538">
    <property type="entry name" value="GlpK"/>
    <property type="match status" value="1"/>
</dbReference>
<keyword evidence="4" id="KW-0067">ATP-binding</keyword>
<dbReference type="InterPro" id="IPR043129">
    <property type="entry name" value="ATPase_NBD"/>
</dbReference>
<dbReference type="NCBIfam" id="NF003154">
    <property type="entry name" value="PRK04123.1"/>
    <property type="match status" value="1"/>
</dbReference>
<keyword evidence="1 7" id="KW-0808">Transferase</keyword>
<evidence type="ECO:0000313" key="11">
    <source>
        <dbReference type="Proteomes" id="UP001523566"/>
    </source>
</evidence>
<dbReference type="Pfam" id="PF00370">
    <property type="entry name" value="FGGY_N"/>
    <property type="match status" value="1"/>
</dbReference>
<dbReference type="InterPro" id="IPR000577">
    <property type="entry name" value="Carb_kinase_FGGY"/>
</dbReference>
<dbReference type="EMBL" id="JAMZFW010000007">
    <property type="protein sequence ID" value="MCP1102106.1"/>
    <property type="molecule type" value="Genomic_DNA"/>
</dbReference>
<evidence type="ECO:0000256" key="3">
    <source>
        <dbReference type="ARBA" id="ARBA00022777"/>
    </source>
</evidence>
<dbReference type="RefSeq" id="WP_262065890.1">
    <property type="nucleotide sequence ID" value="NZ_JAMXOD010000007.1"/>
</dbReference>
<dbReference type="SUPFAM" id="SSF53067">
    <property type="entry name" value="Actin-like ATPase domain"/>
    <property type="match status" value="2"/>
</dbReference>
<dbReference type="InterPro" id="IPR018485">
    <property type="entry name" value="FGGY_C"/>
</dbReference>
<evidence type="ECO:0000256" key="2">
    <source>
        <dbReference type="ARBA" id="ARBA00022741"/>
    </source>
</evidence>
<evidence type="ECO:0000256" key="7">
    <source>
        <dbReference type="RuleBase" id="RU003733"/>
    </source>
</evidence>
<evidence type="ECO:0000256" key="4">
    <source>
        <dbReference type="ARBA" id="ARBA00022840"/>
    </source>
</evidence>
<gene>
    <name evidence="10" type="ORF">NK125_06695</name>
</gene>
<dbReference type="InterPro" id="IPR005929">
    <property type="entry name" value="Ribulokinase"/>
</dbReference>
<evidence type="ECO:0000259" key="9">
    <source>
        <dbReference type="Pfam" id="PF02782"/>
    </source>
</evidence>
<dbReference type="Proteomes" id="UP001523566">
    <property type="component" value="Unassembled WGS sequence"/>
</dbReference>
<evidence type="ECO:0000256" key="1">
    <source>
        <dbReference type="ARBA" id="ARBA00022679"/>
    </source>
</evidence>
<dbReference type="InterPro" id="IPR018483">
    <property type="entry name" value="Carb_kinase_FGGY_CS"/>
</dbReference>
<dbReference type="InterPro" id="IPR018484">
    <property type="entry name" value="FGGY_N"/>
</dbReference>
<accession>A0ABT1E8E9</accession>
<keyword evidence="6" id="KW-0119">Carbohydrate metabolism</keyword>
<dbReference type="PANTHER" id="PTHR43435:SF4">
    <property type="entry name" value="FGGY CARBOHYDRATE KINASE DOMAIN-CONTAINING PROTEIN"/>
    <property type="match status" value="1"/>
</dbReference>
<reference evidence="10 11" key="1">
    <citation type="journal article" date="2022" name="Genome Biol. Evol.">
        <title>Host diet, physiology and behaviors set the stage for Lachnospiraceae cladogenesis.</title>
        <authorList>
            <person name="Vera-Ponce De Leon A."/>
            <person name="Schneider M."/>
            <person name="Jahnes B.C."/>
            <person name="Sadowski V."/>
            <person name="Camuy-Velez L.A."/>
            <person name="Duan J."/>
            <person name="Sabree Z.L."/>
        </authorList>
    </citation>
    <scope>NUCLEOTIDE SEQUENCE [LARGE SCALE GENOMIC DNA]</scope>
    <source>
        <strain evidence="10 11">PAL113</strain>
    </source>
</reference>
<evidence type="ECO:0000259" key="8">
    <source>
        <dbReference type="Pfam" id="PF00370"/>
    </source>
</evidence>
<organism evidence="10 11">
    <name type="scientific">Aequitasia blattaphilus</name>
    <dbReference type="NCBI Taxonomy" id="2949332"/>
    <lineage>
        <taxon>Bacteria</taxon>
        <taxon>Bacillati</taxon>
        <taxon>Bacillota</taxon>
        <taxon>Clostridia</taxon>
        <taxon>Lachnospirales</taxon>
        <taxon>Lachnospiraceae</taxon>
        <taxon>Aequitasia</taxon>
    </lineage>
</organism>
<feature type="domain" description="Carbohydrate kinase FGGY N-terminal" evidence="8">
    <location>
        <begin position="5"/>
        <end position="278"/>
    </location>
</feature>
<proteinExistence type="inferred from homology"/>
<comment type="caution">
    <text evidence="10">The sequence shown here is derived from an EMBL/GenBank/DDBJ whole genome shotgun (WGS) entry which is preliminary data.</text>
</comment>
<keyword evidence="5" id="KW-0054">Arabinose catabolism</keyword>
<dbReference type="Pfam" id="PF02782">
    <property type="entry name" value="FGGY_C"/>
    <property type="match status" value="1"/>
</dbReference>
<name>A0ABT1E8E9_9FIRM</name>
<dbReference type="GO" id="GO:0008741">
    <property type="term" value="F:ribulokinase activity"/>
    <property type="evidence" value="ECO:0007669"/>
    <property type="project" value="UniProtKB-EC"/>
</dbReference>